<dbReference type="SUPFAM" id="SSF58113">
    <property type="entry name" value="Apolipoprotein A-I"/>
    <property type="match status" value="1"/>
</dbReference>
<proteinExistence type="predicted"/>
<name>A0ABW8U7M9_9GAMM</name>
<evidence type="ECO:0000313" key="3">
    <source>
        <dbReference type="Proteomes" id="UP001624684"/>
    </source>
</evidence>
<feature type="coiled-coil region" evidence="1">
    <location>
        <begin position="70"/>
        <end position="115"/>
    </location>
</feature>
<organism evidence="2 3">
    <name type="scientific">Moraxella oculi</name>
    <dbReference type="NCBI Taxonomy" id="2940516"/>
    <lineage>
        <taxon>Bacteria</taxon>
        <taxon>Pseudomonadati</taxon>
        <taxon>Pseudomonadota</taxon>
        <taxon>Gammaproteobacteria</taxon>
        <taxon>Moraxellales</taxon>
        <taxon>Moraxellaceae</taxon>
        <taxon>Moraxella</taxon>
    </lineage>
</organism>
<evidence type="ECO:0000256" key="1">
    <source>
        <dbReference type="SAM" id="Coils"/>
    </source>
</evidence>
<dbReference type="InterPro" id="IPR024787">
    <property type="entry name" value="EcsC"/>
</dbReference>
<evidence type="ECO:0000313" key="2">
    <source>
        <dbReference type="EMBL" id="MFL1732668.1"/>
    </source>
</evidence>
<dbReference type="Pfam" id="PF12787">
    <property type="entry name" value="EcsC"/>
    <property type="match status" value="1"/>
</dbReference>
<dbReference type="Proteomes" id="UP001624684">
    <property type="component" value="Unassembled WGS sequence"/>
</dbReference>
<dbReference type="Gene3D" id="1.20.120.20">
    <property type="entry name" value="Apolipoprotein"/>
    <property type="match status" value="1"/>
</dbReference>
<dbReference type="EMBL" id="JBJJXE010000009">
    <property type="protein sequence ID" value="MFL1732668.1"/>
    <property type="molecule type" value="Genomic_DNA"/>
</dbReference>
<keyword evidence="1" id="KW-0175">Coiled coil</keyword>
<accession>A0ABW8U7M9</accession>
<dbReference type="RefSeq" id="WP_407069234.1">
    <property type="nucleotide sequence ID" value="NZ_JBJJXE010000009.1"/>
</dbReference>
<sequence length="586" mass="64380">MPNIKTNESFDELAETLENADGVEVVGHVDIANKSVQDVLVVKGSITEVVDMNDAQSDETPQGEHDQEMLDEVKSTASQITQKAADFQEQLQDQAQNLKQEVSEHADEAKQAVQSAATMVQDKAAKLKEAGDVAITDAKSKVEELMQASKDKMQDIEQDIEDAADELKERAADEVLFVKDKAHAIKQKAQEIVDEATNVAQNAIDDIKDKFEHLKADAQDKAESLKSDAQDKGVQLKDKAEQLTEDIKAKTEEATQIVKDKVDAVVENVDRIQAHHDSRPQVGFLTKIGAYFDGMTSGRQQGFASVDLNSKDFGEDAFRSQAATIGSQLFGGKLAKAQSLVGKFTPSASADSISKAVFDKIAYWANDWAKKDLQKDSRLGKLNELTDAERDEFARDVANQNRALALMGGLSGLFGIKGVIADTAWLLMVSLKSVYQLAIIYDKPLMGADGIKLAYGVLAGANLSKLQEKQVILTALALGNTFFVNAQDPDLKKQLERADSKFRIDNAFAKQLDDLSHFVDIEKLNFGWFKRVLSVASVGTSVYYNRELIEEVLGTAMATFRPERPQLLTQSNQSSLEAKKENNDLD</sequence>
<comment type="caution">
    <text evidence="2">The sequence shown here is derived from an EMBL/GenBank/DDBJ whole genome shotgun (WGS) entry which is preliminary data.</text>
</comment>
<protein>
    <submittedName>
        <fullName evidence="2">EcsC family protein</fullName>
    </submittedName>
</protein>
<reference evidence="2 3" key="1">
    <citation type="submission" date="2024-11" db="EMBL/GenBank/DDBJ databases">
        <title>First Report of Moraxella oculi in Brazil in an Infectious Bovine Keratoconjunctivitis Outbreak.</title>
        <authorList>
            <person name="Carvalho C.V."/>
            <person name="Domingues R."/>
            <person name="Coutinho C."/>
            <person name="Honorio N.T.B.S."/>
            <person name="Faza D.R.L.R."/>
            <person name="Carvalho W.A."/>
            <person name="Machado A.B.F."/>
            <person name="Martins M.F."/>
            <person name="Gaspar E.B."/>
        </authorList>
    </citation>
    <scope>NUCLEOTIDE SEQUENCE [LARGE SCALE GENOMIC DNA]</scope>
    <source>
        <strain evidence="2 3">2117LE</strain>
    </source>
</reference>
<keyword evidence="3" id="KW-1185">Reference proteome</keyword>
<feature type="coiled-coil region" evidence="1">
    <location>
        <begin position="139"/>
        <end position="260"/>
    </location>
</feature>
<gene>
    <name evidence="2" type="ORF">ACJHVH_06620</name>
</gene>